<dbReference type="PANTHER" id="PTHR33175:SF5">
    <property type="entry name" value="INTEGRATION HOST FACTOR SUBUNIT BETA"/>
    <property type="match status" value="1"/>
</dbReference>
<dbReference type="InterPro" id="IPR000119">
    <property type="entry name" value="Hist_DNA-bd"/>
</dbReference>
<dbReference type="RefSeq" id="WP_066854197.1">
    <property type="nucleotide sequence ID" value="NZ_JXMS01000010.1"/>
</dbReference>
<comment type="similarity">
    <text evidence="1 3">Belongs to the bacterial histone-like protein family.</text>
</comment>
<gene>
    <name evidence="4" type="ORF">SP90_07565</name>
</gene>
<evidence type="ECO:0000313" key="4">
    <source>
        <dbReference type="EMBL" id="OBQ52422.1"/>
    </source>
</evidence>
<name>A0A1B7XE47_9BACT</name>
<protein>
    <submittedName>
        <fullName evidence="4">DNA-binding protein</fullName>
    </submittedName>
</protein>
<dbReference type="GO" id="GO:0030527">
    <property type="term" value="F:structural constituent of chromatin"/>
    <property type="evidence" value="ECO:0007669"/>
    <property type="project" value="InterPro"/>
</dbReference>
<dbReference type="EMBL" id="JXMS01000010">
    <property type="protein sequence ID" value="OBQ52422.1"/>
    <property type="molecule type" value="Genomic_DNA"/>
</dbReference>
<dbReference type="Pfam" id="PF00216">
    <property type="entry name" value="Bac_DNA_binding"/>
    <property type="match status" value="1"/>
</dbReference>
<dbReference type="CDD" id="cd13836">
    <property type="entry name" value="IHF_B"/>
    <property type="match status" value="1"/>
</dbReference>
<dbReference type="SMART" id="SM00411">
    <property type="entry name" value="BHL"/>
    <property type="match status" value="1"/>
</dbReference>
<dbReference type="InterPro" id="IPR010992">
    <property type="entry name" value="IHF-like_DNA-bd_dom_sf"/>
</dbReference>
<reference evidence="4 5" key="1">
    <citation type="submission" date="2015-01" db="EMBL/GenBank/DDBJ databases">
        <title>Desulfovibrio sp. JC271 draft genome sequence.</title>
        <authorList>
            <person name="Shivani Y."/>
            <person name="Subhash Y."/>
            <person name="Sasikala C."/>
            <person name="Ramana C.V."/>
        </authorList>
    </citation>
    <scope>NUCLEOTIDE SEQUENCE [LARGE SCALE GENOMIC DNA]</scope>
    <source>
        <strain evidence="4 5">JC271</strain>
    </source>
</reference>
<organism evidence="4 5">
    <name type="scientific">Halodesulfovibrio spirochaetisodalis</name>
    <dbReference type="NCBI Taxonomy" id="1560234"/>
    <lineage>
        <taxon>Bacteria</taxon>
        <taxon>Pseudomonadati</taxon>
        <taxon>Thermodesulfobacteriota</taxon>
        <taxon>Desulfovibrionia</taxon>
        <taxon>Desulfovibrionales</taxon>
        <taxon>Desulfovibrionaceae</taxon>
        <taxon>Halodesulfovibrio</taxon>
    </lineage>
</organism>
<dbReference type="GO" id="GO:0005829">
    <property type="term" value="C:cytosol"/>
    <property type="evidence" value="ECO:0007669"/>
    <property type="project" value="TreeGrafter"/>
</dbReference>
<keyword evidence="2 4" id="KW-0238">DNA-binding</keyword>
<dbReference type="PRINTS" id="PR01727">
    <property type="entry name" value="DNABINDINGHU"/>
</dbReference>
<dbReference type="OrthoDB" id="9804203at2"/>
<evidence type="ECO:0000256" key="1">
    <source>
        <dbReference type="ARBA" id="ARBA00010529"/>
    </source>
</evidence>
<evidence type="ECO:0000313" key="5">
    <source>
        <dbReference type="Proteomes" id="UP000091979"/>
    </source>
</evidence>
<dbReference type="Gene3D" id="4.10.520.10">
    <property type="entry name" value="IHF-like DNA-binding proteins"/>
    <property type="match status" value="1"/>
</dbReference>
<proteinExistence type="inferred from homology"/>
<dbReference type="Proteomes" id="UP000091979">
    <property type="component" value="Unassembled WGS sequence"/>
</dbReference>
<keyword evidence="5" id="KW-1185">Reference proteome</keyword>
<comment type="caution">
    <text evidence="4">The sequence shown here is derived from an EMBL/GenBank/DDBJ whole genome shotgun (WGS) entry which is preliminary data.</text>
</comment>
<dbReference type="PANTHER" id="PTHR33175">
    <property type="entry name" value="DNA-BINDING PROTEIN HU"/>
    <property type="match status" value="1"/>
</dbReference>
<sequence length="91" mass="10371">MNKSELVKVMAEEHNLSKDEAVMLVNVFFDSIREALVEEGRVEIRGFGSFKVKEYKGYKGRNPKTGESVKVSPKRLPVFRAGKELKELVNK</sequence>
<accession>A0A1B7XE47</accession>
<dbReference type="SUPFAM" id="SSF47729">
    <property type="entry name" value="IHF-like DNA-binding proteins"/>
    <property type="match status" value="1"/>
</dbReference>
<evidence type="ECO:0000256" key="2">
    <source>
        <dbReference type="ARBA" id="ARBA00023125"/>
    </source>
</evidence>
<evidence type="ECO:0000256" key="3">
    <source>
        <dbReference type="RuleBase" id="RU003939"/>
    </source>
</evidence>
<dbReference type="STRING" id="1560234.SP90_07565"/>
<dbReference type="AlphaFoldDB" id="A0A1B7XE47"/>
<dbReference type="GO" id="GO:0003677">
    <property type="term" value="F:DNA binding"/>
    <property type="evidence" value="ECO:0007669"/>
    <property type="project" value="UniProtKB-KW"/>
</dbReference>
<dbReference type="PATRIC" id="fig|1560234.3.peg.333"/>